<proteinExistence type="predicted"/>
<dbReference type="PANTHER" id="PTHR48225:SF7">
    <property type="entry name" value="MEIOSIS-SPECIFIC PROTEIN HOP1"/>
    <property type="match status" value="1"/>
</dbReference>
<keyword evidence="9" id="KW-1185">Reference proteome</keyword>
<keyword evidence="4" id="KW-0539">Nucleus</keyword>
<dbReference type="GO" id="GO:0005694">
    <property type="term" value="C:chromosome"/>
    <property type="evidence" value="ECO:0007669"/>
    <property type="project" value="UniProtKB-SubCell"/>
</dbReference>
<dbReference type="PROSITE" id="PS50815">
    <property type="entry name" value="HORMA"/>
    <property type="match status" value="1"/>
</dbReference>
<dbReference type="GO" id="GO:0007130">
    <property type="term" value="P:synaptonemal complex assembly"/>
    <property type="evidence" value="ECO:0007669"/>
    <property type="project" value="TreeGrafter"/>
</dbReference>
<keyword evidence="3" id="KW-0158">Chromosome</keyword>
<dbReference type="Gene3D" id="3.30.900.10">
    <property type="entry name" value="HORMA domain"/>
    <property type="match status" value="1"/>
</dbReference>
<evidence type="ECO:0000256" key="6">
    <source>
        <dbReference type="SAM" id="MobiDB-lite"/>
    </source>
</evidence>
<dbReference type="InterPro" id="IPR036570">
    <property type="entry name" value="HORMA_dom_sf"/>
</dbReference>
<name>A0AAD4C3J2_BOLED</name>
<keyword evidence="5" id="KW-0469">Meiosis</keyword>
<dbReference type="GO" id="GO:0051598">
    <property type="term" value="P:meiotic recombination checkpoint signaling"/>
    <property type="evidence" value="ECO:0007669"/>
    <property type="project" value="TreeGrafter"/>
</dbReference>
<dbReference type="Pfam" id="PF02301">
    <property type="entry name" value="HORMA"/>
    <property type="match status" value="1"/>
</dbReference>
<protein>
    <submittedName>
        <fullName evidence="8">HORMA domain-containing protein</fullName>
    </submittedName>
</protein>
<feature type="region of interest" description="Disordered" evidence="6">
    <location>
        <begin position="467"/>
        <end position="490"/>
    </location>
</feature>
<evidence type="ECO:0000256" key="1">
    <source>
        <dbReference type="ARBA" id="ARBA00004123"/>
    </source>
</evidence>
<dbReference type="AlphaFoldDB" id="A0AAD4C3J2"/>
<evidence type="ECO:0000256" key="2">
    <source>
        <dbReference type="ARBA" id="ARBA00004286"/>
    </source>
</evidence>
<comment type="subcellular location">
    <subcellularLocation>
        <location evidence="2">Chromosome</location>
    </subcellularLocation>
    <subcellularLocation>
        <location evidence="1">Nucleus</location>
    </subcellularLocation>
</comment>
<organism evidence="8 9">
    <name type="scientific">Boletus edulis BED1</name>
    <dbReference type="NCBI Taxonomy" id="1328754"/>
    <lineage>
        <taxon>Eukaryota</taxon>
        <taxon>Fungi</taxon>
        <taxon>Dikarya</taxon>
        <taxon>Basidiomycota</taxon>
        <taxon>Agaricomycotina</taxon>
        <taxon>Agaricomycetes</taxon>
        <taxon>Agaricomycetidae</taxon>
        <taxon>Boletales</taxon>
        <taxon>Boletineae</taxon>
        <taxon>Boletaceae</taxon>
        <taxon>Boletoideae</taxon>
        <taxon>Boletus</taxon>
    </lineage>
</organism>
<dbReference type="SUPFAM" id="SSF57903">
    <property type="entry name" value="FYVE/PHD zinc finger"/>
    <property type="match status" value="1"/>
</dbReference>
<dbReference type="SUPFAM" id="SSF56019">
    <property type="entry name" value="The spindle assembly checkpoint protein mad2"/>
    <property type="match status" value="1"/>
</dbReference>
<dbReference type="Proteomes" id="UP001194468">
    <property type="component" value="Unassembled WGS sequence"/>
</dbReference>
<feature type="domain" description="HORMA" evidence="7">
    <location>
        <begin position="23"/>
        <end position="274"/>
    </location>
</feature>
<comment type="caution">
    <text evidence="8">The sequence shown here is derived from an EMBL/GenBank/DDBJ whole genome shotgun (WGS) entry which is preliminary data.</text>
</comment>
<evidence type="ECO:0000259" key="7">
    <source>
        <dbReference type="PROSITE" id="PS50815"/>
    </source>
</evidence>
<dbReference type="PANTHER" id="PTHR48225">
    <property type="entry name" value="HORMA DOMAIN-CONTAINING PROTEIN 1"/>
    <property type="match status" value="1"/>
</dbReference>
<dbReference type="EMBL" id="WHUW01000004">
    <property type="protein sequence ID" value="KAF8447810.1"/>
    <property type="molecule type" value="Genomic_DNA"/>
</dbReference>
<dbReference type="InterPro" id="IPR011011">
    <property type="entry name" value="Znf_FYVE_PHD"/>
</dbReference>
<accession>A0AAD4C3J2</accession>
<dbReference type="Gene3D" id="3.30.40.10">
    <property type="entry name" value="Zinc/RING finger domain, C3HC4 (zinc finger)"/>
    <property type="match status" value="1"/>
</dbReference>
<reference evidence="8" key="2">
    <citation type="journal article" date="2020" name="Nat. Commun.">
        <title>Large-scale genome sequencing of mycorrhizal fungi provides insights into the early evolution of symbiotic traits.</title>
        <authorList>
            <person name="Miyauchi S."/>
            <person name="Kiss E."/>
            <person name="Kuo A."/>
            <person name="Drula E."/>
            <person name="Kohler A."/>
            <person name="Sanchez-Garcia M."/>
            <person name="Morin E."/>
            <person name="Andreopoulos B."/>
            <person name="Barry K.W."/>
            <person name="Bonito G."/>
            <person name="Buee M."/>
            <person name="Carver A."/>
            <person name="Chen C."/>
            <person name="Cichocki N."/>
            <person name="Clum A."/>
            <person name="Culley D."/>
            <person name="Crous P.W."/>
            <person name="Fauchery L."/>
            <person name="Girlanda M."/>
            <person name="Hayes R.D."/>
            <person name="Keri Z."/>
            <person name="LaButti K."/>
            <person name="Lipzen A."/>
            <person name="Lombard V."/>
            <person name="Magnuson J."/>
            <person name="Maillard F."/>
            <person name="Murat C."/>
            <person name="Nolan M."/>
            <person name="Ohm R.A."/>
            <person name="Pangilinan J."/>
            <person name="Pereira M.F."/>
            <person name="Perotto S."/>
            <person name="Peter M."/>
            <person name="Pfister S."/>
            <person name="Riley R."/>
            <person name="Sitrit Y."/>
            <person name="Stielow J.B."/>
            <person name="Szollosi G."/>
            <person name="Zifcakova L."/>
            <person name="Stursova M."/>
            <person name="Spatafora J.W."/>
            <person name="Tedersoo L."/>
            <person name="Vaario L.M."/>
            <person name="Yamada A."/>
            <person name="Yan M."/>
            <person name="Wang P."/>
            <person name="Xu J."/>
            <person name="Bruns T."/>
            <person name="Baldrian P."/>
            <person name="Vilgalys R."/>
            <person name="Dunand C."/>
            <person name="Henrissat B."/>
            <person name="Grigoriev I.V."/>
            <person name="Hibbett D."/>
            <person name="Nagy L.G."/>
            <person name="Martin F.M."/>
        </authorList>
    </citation>
    <scope>NUCLEOTIDE SEQUENCE</scope>
    <source>
        <strain evidence="8">BED1</strain>
    </source>
</reference>
<dbReference type="InterPro" id="IPR051294">
    <property type="entry name" value="HORMA_MeioticProgression"/>
</dbReference>
<reference evidence="8" key="1">
    <citation type="submission" date="2019-10" db="EMBL/GenBank/DDBJ databases">
        <authorList>
            <consortium name="DOE Joint Genome Institute"/>
            <person name="Kuo A."/>
            <person name="Miyauchi S."/>
            <person name="Kiss E."/>
            <person name="Drula E."/>
            <person name="Kohler A."/>
            <person name="Sanchez-Garcia M."/>
            <person name="Andreopoulos B."/>
            <person name="Barry K.W."/>
            <person name="Bonito G."/>
            <person name="Buee M."/>
            <person name="Carver A."/>
            <person name="Chen C."/>
            <person name="Cichocki N."/>
            <person name="Clum A."/>
            <person name="Culley D."/>
            <person name="Crous P.W."/>
            <person name="Fauchery L."/>
            <person name="Girlanda M."/>
            <person name="Hayes R."/>
            <person name="Keri Z."/>
            <person name="LaButti K."/>
            <person name="Lipzen A."/>
            <person name="Lombard V."/>
            <person name="Magnuson J."/>
            <person name="Maillard F."/>
            <person name="Morin E."/>
            <person name="Murat C."/>
            <person name="Nolan M."/>
            <person name="Ohm R."/>
            <person name="Pangilinan J."/>
            <person name="Pereira M."/>
            <person name="Perotto S."/>
            <person name="Peter M."/>
            <person name="Riley R."/>
            <person name="Sitrit Y."/>
            <person name="Stielow B."/>
            <person name="Szollosi G."/>
            <person name="Zifcakova L."/>
            <person name="Stursova M."/>
            <person name="Spatafora J.W."/>
            <person name="Tedersoo L."/>
            <person name="Vaario L.-M."/>
            <person name="Yamada A."/>
            <person name="Yan M."/>
            <person name="Wang P."/>
            <person name="Xu J."/>
            <person name="Bruns T."/>
            <person name="Baldrian P."/>
            <person name="Vilgalys R."/>
            <person name="Henrissat B."/>
            <person name="Grigoriev I.V."/>
            <person name="Hibbett D."/>
            <person name="Nagy L.G."/>
            <person name="Martin F.M."/>
        </authorList>
    </citation>
    <scope>NUCLEOTIDE SEQUENCE</scope>
    <source>
        <strain evidence="8">BED1</strain>
    </source>
</reference>
<evidence type="ECO:0000256" key="4">
    <source>
        <dbReference type="ARBA" id="ARBA00023242"/>
    </source>
</evidence>
<feature type="region of interest" description="Disordered" evidence="6">
    <location>
        <begin position="420"/>
        <end position="450"/>
    </location>
</feature>
<dbReference type="InterPro" id="IPR013083">
    <property type="entry name" value="Znf_RING/FYVE/PHD"/>
</dbReference>
<gene>
    <name evidence="8" type="ORF">L210DRAFT_957964</name>
</gene>
<dbReference type="GO" id="GO:0005634">
    <property type="term" value="C:nucleus"/>
    <property type="evidence" value="ECO:0007669"/>
    <property type="project" value="UniProtKB-SubCell"/>
</dbReference>
<sequence>MQAQATANNSEAQVKSTKAPFCSTSLQCVETLLKAGLGCIAYLRGLLPYENFSEYHLSAQLPSTSSAASFDNHTRPTVSGVTIMSLKRGFTNEGDRILDYLEKGIFEAIEKQYLRRFIFAIYLDHKDPNNIVEAYTFNFQYHKVAGTDTVVPIMFLGDQLSKMSLHRMDGDPVVDALKRGSLPTLGDVKRSLKLMIKTLVTTISQMETLPKCRYGNFKLFFNDDTPDDYQPPYFRAGDADSNRWFFTTHRAAEVPESTRIGKLETGWHGVSVKVVSVSSFLLSSTEDNNATFTGITTRCPPKLTPIEEARLRVEDAELQKKDALNRNVVWDADADDEDAMGEDISDEGIVLARCDANGTMVPVGVRGDEGEILPIPVHEDQGKGNAVVEYGGHPDPTPTHVGHLMVSADIEDTQVIPATQEIDMQSPSPLRRDPSLPPSDIHDSSTSLLSTQQVDTLVLQEKLRNSERNRIRPSADSVERNLPSVSGKTAQRARISDALEDDGHVECDCGTKADDGSLIFCEGGCNKWRHIWSEVLSSYHGTQDKRIPLQFICFDCRLRRSPEWDMIAGKKHADMISRFKDLALFRRAIKVFEVHKPSTALQFREQIGCAAALVSQLLMRLEDEGFITTENAISESIGSVRADARKGKKSTRNKGKKAQKELQKTKYVFLHSSKRSKGYFDYFRAESEVENRLLGLTIGVGTFLHNMH</sequence>
<evidence type="ECO:0000256" key="5">
    <source>
        <dbReference type="ARBA" id="ARBA00023254"/>
    </source>
</evidence>
<evidence type="ECO:0000256" key="3">
    <source>
        <dbReference type="ARBA" id="ARBA00022454"/>
    </source>
</evidence>
<dbReference type="InterPro" id="IPR003511">
    <property type="entry name" value="HORMA_dom"/>
</dbReference>
<evidence type="ECO:0000313" key="9">
    <source>
        <dbReference type="Proteomes" id="UP001194468"/>
    </source>
</evidence>
<evidence type="ECO:0000313" key="8">
    <source>
        <dbReference type="EMBL" id="KAF8447810.1"/>
    </source>
</evidence>